<evidence type="ECO:0000256" key="4">
    <source>
        <dbReference type="ARBA" id="ARBA00022475"/>
    </source>
</evidence>
<protein>
    <recommendedName>
        <fullName evidence="11">NADH-quinone oxidoreductase subunit</fullName>
        <ecNumber evidence="11">7.1.1.-</ecNumber>
    </recommendedName>
</protein>
<dbReference type="PANTHER" id="PTHR11058:SF22">
    <property type="entry name" value="NADH-QUINONE OXIDOREDUCTASE SUBUNIT A"/>
    <property type="match status" value="1"/>
</dbReference>
<comment type="similarity">
    <text evidence="2 11">Belongs to the complex I subunit 3 family.</text>
</comment>
<comment type="function">
    <text evidence="11">NDH-1 shuttles electrons from NADH, via FMN and iron-sulfur (Fe-S) centers, to quinones in the respiratory chain.</text>
</comment>
<feature type="transmembrane region" description="Helical" evidence="12">
    <location>
        <begin position="85"/>
        <end position="108"/>
    </location>
</feature>
<evidence type="ECO:0000256" key="6">
    <source>
        <dbReference type="ARBA" id="ARBA00022719"/>
    </source>
</evidence>
<proteinExistence type="inferred from homology"/>
<evidence type="ECO:0000256" key="12">
    <source>
        <dbReference type="SAM" id="Phobius"/>
    </source>
</evidence>
<keyword evidence="5 11" id="KW-0812">Transmembrane</keyword>
<evidence type="ECO:0000256" key="5">
    <source>
        <dbReference type="ARBA" id="ARBA00022692"/>
    </source>
</evidence>
<keyword evidence="7" id="KW-1278">Translocase</keyword>
<keyword evidence="4" id="KW-1003">Cell membrane</keyword>
<evidence type="ECO:0000256" key="11">
    <source>
        <dbReference type="RuleBase" id="RU003639"/>
    </source>
</evidence>
<comment type="catalytic activity">
    <reaction evidence="11">
        <text>a quinone + NADH + 5 H(+)(in) = a quinol + NAD(+) + 4 H(+)(out)</text>
        <dbReference type="Rhea" id="RHEA:57888"/>
        <dbReference type="ChEBI" id="CHEBI:15378"/>
        <dbReference type="ChEBI" id="CHEBI:24646"/>
        <dbReference type="ChEBI" id="CHEBI:57540"/>
        <dbReference type="ChEBI" id="CHEBI:57945"/>
        <dbReference type="ChEBI" id="CHEBI:132124"/>
    </reaction>
</comment>
<evidence type="ECO:0000256" key="7">
    <source>
        <dbReference type="ARBA" id="ARBA00022967"/>
    </source>
</evidence>
<sequence length="116" mass="12979">MGAISILLMLFAGIGFAGLAIGMGKLVSTKRRNPVKGEAYECGLPTEGTSWGQFNVGYYLFSLSFLIFDVEMVFLYPWAVTLKEVGVPALVEIIFFMLFLFMGLLYAFKKKALQWK</sequence>
<evidence type="ECO:0000256" key="8">
    <source>
        <dbReference type="ARBA" id="ARBA00022989"/>
    </source>
</evidence>
<comment type="caution">
    <text evidence="13">The sequence shown here is derived from an EMBL/GenBank/DDBJ whole genome shotgun (WGS) entry which is preliminary data.</text>
</comment>
<evidence type="ECO:0000256" key="2">
    <source>
        <dbReference type="ARBA" id="ARBA00008472"/>
    </source>
</evidence>
<evidence type="ECO:0000256" key="10">
    <source>
        <dbReference type="ARBA" id="ARBA00023136"/>
    </source>
</evidence>
<dbReference type="Proteomes" id="UP000533637">
    <property type="component" value="Unassembled WGS sequence"/>
</dbReference>
<feature type="transmembrane region" description="Helical" evidence="12">
    <location>
        <begin position="58"/>
        <end position="79"/>
    </location>
</feature>
<comment type="subcellular location">
    <subcellularLocation>
        <location evidence="11">Cell membrane</location>
        <topology evidence="11">Multi-pass membrane protein</topology>
    </subcellularLocation>
    <subcellularLocation>
        <location evidence="1">Membrane</location>
    </subcellularLocation>
</comment>
<dbReference type="Gene3D" id="1.20.58.1610">
    <property type="entry name" value="NADH:ubiquinone/plastoquinone oxidoreductase, chain 3"/>
    <property type="match status" value="1"/>
</dbReference>
<feature type="transmembrane region" description="Helical" evidence="12">
    <location>
        <begin position="6"/>
        <end position="27"/>
    </location>
</feature>
<dbReference type="RefSeq" id="WP_122375574.1">
    <property type="nucleotide sequence ID" value="NZ_BMPB01000014.1"/>
</dbReference>
<evidence type="ECO:0000256" key="1">
    <source>
        <dbReference type="ARBA" id="ARBA00004370"/>
    </source>
</evidence>
<evidence type="ECO:0000313" key="14">
    <source>
        <dbReference type="Proteomes" id="UP000533637"/>
    </source>
</evidence>
<evidence type="ECO:0000256" key="9">
    <source>
        <dbReference type="ARBA" id="ARBA00023027"/>
    </source>
</evidence>
<dbReference type="InterPro" id="IPR000440">
    <property type="entry name" value="NADH_UbQ/plastoQ_OxRdtase_su3"/>
</dbReference>
<dbReference type="EC" id="7.1.1.-" evidence="11"/>
<evidence type="ECO:0000313" key="13">
    <source>
        <dbReference type="EMBL" id="MBB4624177.1"/>
    </source>
</evidence>
<dbReference type="InterPro" id="IPR038430">
    <property type="entry name" value="NDAH_ubi_oxred_su3_sf"/>
</dbReference>
<keyword evidence="9 11" id="KW-0520">NAD</keyword>
<evidence type="ECO:0000256" key="3">
    <source>
        <dbReference type="ARBA" id="ARBA00022448"/>
    </source>
</evidence>
<keyword evidence="10 12" id="KW-0472">Membrane</keyword>
<keyword evidence="14" id="KW-1185">Reference proteome</keyword>
<dbReference type="EMBL" id="JACHOC010000009">
    <property type="protein sequence ID" value="MBB4624177.1"/>
    <property type="molecule type" value="Genomic_DNA"/>
</dbReference>
<organism evidence="13 14">
    <name type="scientific">Parabacteroides faecis</name>
    <dbReference type="NCBI Taxonomy" id="1217282"/>
    <lineage>
        <taxon>Bacteria</taxon>
        <taxon>Pseudomonadati</taxon>
        <taxon>Bacteroidota</taxon>
        <taxon>Bacteroidia</taxon>
        <taxon>Bacteroidales</taxon>
        <taxon>Tannerellaceae</taxon>
        <taxon>Parabacteroides</taxon>
    </lineage>
</organism>
<keyword evidence="3" id="KW-0813">Transport</keyword>
<keyword evidence="6 11" id="KW-0874">Quinone</keyword>
<dbReference type="Pfam" id="PF00507">
    <property type="entry name" value="Oxidored_q4"/>
    <property type="match status" value="1"/>
</dbReference>
<name>A0ABR6KTE3_9BACT</name>
<reference evidence="13 14" key="1">
    <citation type="submission" date="2020-08" db="EMBL/GenBank/DDBJ databases">
        <title>Genomic Encyclopedia of Type Strains, Phase IV (KMG-IV): sequencing the most valuable type-strain genomes for metagenomic binning, comparative biology and taxonomic classification.</title>
        <authorList>
            <person name="Goeker M."/>
        </authorList>
    </citation>
    <scope>NUCLEOTIDE SEQUENCE [LARGE SCALE GENOMIC DNA]</scope>
    <source>
        <strain evidence="13 14">DSM 102983</strain>
    </source>
</reference>
<accession>A0ABR6KTE3</accession>
<gene>
    <name evidence="13" type="ORF">GGQ57_004105</name>
</gene>
<keyword evidence="8 12" id="KW-1133">Transmembrane helix</keyword>
<dbReference type="PANTHER" id="PTHR11058">
    <property type="entry name" value="NADH-UBIQUINONE OXIDOREDUCTASE CHAIN 3"/>
    <property type="match status" value="1"/>
</dbReference>